<evidence type="ECO:0000313" key="1">
    <source>
        <dbReference type="EMBL" id="GAC00450.1"/>
    </source>
</evidence>
<gene>
    <name evidence="1" type="ORF">GONAM_15_01590</name>
</gene>
<reference evidence="1 2" key="1">
    <citation type="submission" date="2012-08" db="EMBL/GenBank/DDBJ databases">
        <title>Whole genome shotgun sequence of Gordonia namibiensis NBRC 108229.</title>
        <authorList>
            <person name="Isaki-Nakamura S."/>
            <person name="Hosoyama A."/>
            <person name="Tsuchikane K."/>
            <person name="Katsumata H."/>
            <person name="Baba S."/>
            <person name="Yamazaki S."/>
            <person name="Fujita N."/>
        </authorList>
    </citation>
    <scope>NUCLEOTIDE SEQUENCE [LARGE SCALE GENOMIC DNA]</scope>
    <source>
        <strain evidence="1 2">NBRC 108229</strain>
    </source>
</reference>
<keyword evidence="2" id="KW-1185">Reference proteome</keyword>
<name>K6XNP7_9ACTN</name>
<dbReference type="EMBL" id="BAHE01000015">
    <property type="protein sequence ID" value="GAC00450.1"/>
    <property type="molecule type" value="Genomic_DNA"/>
</dbReference>
<evidence type="ECO:0000313" key="2">
    <source>
        <dbReference type="Proteomes" id="UP000035058"/>
    </source>
</evidence>
<sequence>MVNSRGDVKARVGTTSYNWSGAQARAPYALAGPELEKSVRDWTRSQSENLKSAIPGSDVLWPAEQAR</sequence>
<comment type="caution">
    <text evidence="1">The sequence shown here is derived from an EMBL/GenBank/DDBJ whole genome shotgun (WGS) entry which is preliminary data.</text>
</comment>
<dbReference type="AlphaFoldDB" id="K6XNP7"/>
<organism evidence="1 2">
    <name type="scientific">Gordonia namibiensis NBRC 108229</name>
    <dbReference type="NCBI Taxonomy" id="1208314"/>
    <lineage>
        <taxon>Bacteria</taxon>
        <taxon>Bacillati</taxon>
        <taxon>Actinomycetota</taxon>
        <taxon>Actinomycetes</taxon>
        <taxon>Mycobacteriales</taxon>
        <taxon>Gordoniaceae</taxon>
        <taxon>Gordonia</taxon>
    </lineage>
</organism>
<dbReference type="Proteomes" id="UP000035058">
    <property type="component" value="Unassembled WGS sequence"/>
</dbReference>
<accession>K6XNP7</accession>
<protein>
    <submittedName>
        <fullName evidence="1">Uncharacterized protein</fullName>
    </submittedName>
</protein>
<proteinExistence type="predicted"/>